<keyword evidence="2 8" id="KW-0808">Transferase</keyword>
<evidence type="ECO:0000259" key="9">
    <source>
        <dbReference type="Pfam" id="PF01743"/>
    </source>
</evidence>
<comment type="similarity">
    <text evidence="8">Belongs to the tRNA nucleotidyltransferase/poly(A) polymerase family.</text>
</comment>
<accession>A0A2M8L9X6</accession>
<evidence type="ECO:0000256" key="2">
    <source>
        <dbReference type="ARBA" id="ARBA00022679"/>
    </source>
</evidence>
<dbReference type="Pfam" id="PF12627">
    <property type="entry name" value="PolyA_pol_RNAbd"/>
    <property type="match status" value="1"/>
</dbReference>
<organism evidence="12 13">
    <name type="scientific">Candidatus Terrybacteria bacterium CG10_big_fil_rev_8_21_14_0_10_41_10</name>
    <dbReference type="NCBI Taxonomy" id="1975026"/>
    <lineage>
        <taxon>Bacteria</taxon>
        <taxon>Candidatus Terryibacteriota</taxon>
    </lineage>
</organism>
<dbReference type="PANTHER" id="PTHR46173:SF1">
    <property type="entry name" value="CCA TRNA NUCLEOTIDYLTRANSFERASE 1, MITOCHONDRIAL"/>
    <property type="match status" value="1"/>
</dbReference>
<dbReference type="GO" id="GO:0008033">
    <property type="term" value="P:tRNA processing"/>
    <property type="evidence" value="ECO:0007669"/>
    <property type="project" value="UniProtKB-KW"/>
</dbReference>
<dbReference type="InterPro" id="IPR006674">
    <property type="entry name" value="HD_domain"/>
</dbReference>
<evidence type="ECO:0000256" key="1">
    <source>
        <dbReference type="ARBA" id="ARBA00001946"/>
    </source>
</evidence>
<name>A0A2M8L9X6_9BACT</name>
<keyword evidence="5" id="KW-0479">Metal-binding</keyword>
<dbReference type="SUPFAM" id="SSF81301">
    <property type="entry name" value="Nucleotidyltransferase"/>
    <property type="match status" value="1"/>
</dbReference>
<dbReference type="CDD" id="cd05398">
    <property type="entry name" value="NT_ClassII-CCAase"/>
    <property type="match status" value="1"/>
</dbReference>
<evidence type="ECO:0000256" key="8">
    <source>
        <dbReference type="RuleBase" id="RU003953"/>
    </source>
</evidence>
<dbReference type="Gene3D" id="1.10.246.80">
    <property type="match status" value="1"/>
</dbReference>
<feature type="domain" description="tRNA nucleotidyltransferase/poly(A) polymerase RNA and SrmB- binding" evidence="11">
    <location>
        <begin position="179"/>
        <end position="240"/>
    </location>
</feature>
<dbReference type="SUPFAM" id="SSF81891">
    <property type="entry name" value="Poly A polymerase C-terminal region-like"/>
    <property type="match status" value="1"/>
</dbReference>
<evidence type="ECO:0008006" key="14">
    <source>
        <dbReference type="Google" id="ProtNLM"/>
    </source>
</evidence>
<dbReference type="NCBIfam" id="TIGR00277">
    <property type="entry name" value="HDIG"/>
    <property type="match status" value="1"/>
</dbReference>
<dbReference type="AlphaFoldDB" id="A0A2M8L9X6"/>
<dbReference type="Pfam" id="PF01743">
    <property type="entry name" value="PolyA_pol"/>
    <property type="match status" value="1"/>
</dbReference>
<evidence type="ECO:0000256" key="5">
    <source>
        <dbReference type="ARBA" id="ARBA00022723"/>
    </source>
</evidence>
<comment type="cofactor">
    <cofactor evidence="1">
        <name>Mg(2+)</name>
        <dbReference type="ChEBI" id="CHEBI:18420"/>
    </cofactor>
</comment>
<dbReference type="PANTHER" id="PTHR46173">
    <property type="entry name" value="CCA TRNA NUCLEOTIDYLTRANSFERASE 1, MITOCHONDRIAL"/>
    <property type="match status" value="1"/>
</dbReference>
<gene>
    <name evidence="12" type="ORF">COV02_02695</name>
</gene>
<dbReference type="Gene3D" id="3.30.460.10">
    <property type="entry name" value="Beta Polymerase, domain 2"/>
    <property type="match status" value="1"/>
</dbReference>
<evidence type="ECO:0000259" key="11">
    <source>
        <dbReference type="Pfam" id="PF12627"/>
    </source>
</evidence>
<dbReference type="InterPro" id="IPR006675">
    <property type="entry name" value="HDIG_dom"/>
</dbReference>
<reference evidence="13" key="1">
    <citation type="submission" date="2017-09" db="EMBL/GenBank/DDBJ databases">
        <title>Depth-based differentiation of microbial function through sediment-hosted aquifers and enrichment of novel symbionts in the deep terrestrial subsurface.</title>
        <authorList>
            <person name="Probst A.J."/>
            <person name="Ladd B."/>
            <person name="Jarett J.K."/>
            <person name="Geller-Mcgrath D.E."/>
            <person name="Sieber C.M.K."/>
            <person name="Emerson J.B."/>
            <person name="Anantharaman K."/>
            <person name="Thomas B.C."/>
            <person name="Malmstrom R."/>
            <person name="Stieglmeier M."/>
            <person name="Klingl A."/>
            <person name="Woyke T."/>
            <person name="Ryan C.M."/>
            <person name="Banfield J.F."/>
        </authorList>
    </citation>
    <scope>NUCLEOTIDE SEQUENCE [LARGE SCALE GENOMIC DNA]</scope>
</reference>
<dbReference type="GO" id="GO:0046872">
    <property type="term" value="F:metal ion binding"/>
    <property type="evidence" value="ECO:0007669"/>
    <property type="project" value="UniProtKB-KW"/>
</dbReference>
<dbReference type="GO" id="GO:0000049">
    <property type="term" value="F:tRNA binding"/>
    <property type="evidence" value="ECO:0007669"/>
    <property type="project" value="TreeGrafter"/>
</dbReference>
<keyword evidence="4" id="KW-0548">Nucleotidyltransferase</keyword>
<keyword evidence="8" id="KW-0694">RNA-binding</keyword>
<protein>
    <recommendedName>
        <fullName evidence="14">HD domain-containing protein</fullName>
    </recommendedName>
</protein>
<keyword evidence="3" id="KW-0819">tRNA processing</keyword>
<keyword evidence="7" id="KW-0460">Magnesium</keyword>
<evidence type="ECO:0000256" key="3">
    <source>
        <dbReference type="ARBA" id="ARBA00022694"/>
    </source>
</evidence>
<dbReference type="Gene3D" id="1.10.3090.10">
    <property type="entry name" value="cca-adding enzyme, domain 2"/>
    <property type="match status" value="1"/>
</dbReference>
<evidence type="ECO:0000256" key="7">
    <source>
        <dbReference type="ARBA" id="ARBA00022842"/>
    </source>
</evidence>
<proteinExistence type="inferred from homology"/>
<dbReference type="InterPro" id="IPR043519">
    <property type="entry name" value="NT_sf"/>
</dbReference>
<evidence type="ECO:0000313" key="13">
    <source>
        <dbReference type="Proteomes" id="UP000230959"/>
    </source>
</evidence>
<dbReference type="InterPro" id="IPR050264">
    <property type="entry name" value="Bact_CCA-adding_enz_type3_sf"/>
</dbReference>
<evidence type="ECO:0000313" key="12">
    <source>
        <dbReference type="EMBL" id="PJE73437.1"/>
    </source>
</evidence>
<feature type="domain" description="HD" evidence="10">
    <location>
        <begin position="275"/>
        <end position="348"/>
    </location>
</feature>
<keyword evidence="6" id="KW-0547">Nucleotide-binding</keyword>
<evidence type="ECO:0000259" key="10">
    <source>
        <dbReference type="Pfam" id="PF01966"/>
    </source>
</evidence>
<dbReference type="InterPro" id="IPR002646">
    <property type="entry name" value="PolA_pol_head_dom"/>
</dbReference>
<sequence>METLTTLTSAGFEAYLVGGCVRDLLLGIKPKDWDITTNANPEEIQRLYKKTVYENKYGTVGVINESVKDITLREVQITPYRTETTYSDKRRPDNVVFTMDIKDDLKRRDFTINAMALSLPNVSDNEKSKGQIGYILLDIFNGQKDLAQKIIHAVGNPKDRFNEDALRMLRAVRLASELGFKVSHETENGIKENAKHIKEIAPERIKDELAKIIMSFRAGEGIRMMQYYGLLEYIMPELEEGIGIEQNKAHKFTVWDHNIKALEHAASKEDWPLGIRLAALLHDVGKPNSRRWSEEKGDWTFYGHDVIGAKMATKMLARLKFSKDTIDLVAKFVRHHLFFSDTEKITLSAVRRTVRNVGKNHVWDLMKVRFADRIGMGRPKETPYRLRKYEAMIEEAMRSPLSVTALKIDGQEIMKLIKINPGPKIGYILHILLDEVLDDPEKNTTEYLQKRTIELGALVDKELEKIGKAAKERKDEEEAKEIKTIRQRWWVK</sequence>
<evidence type="ECO:0000256" key="6">
    <source>
        <dbReference type="ARBA" id="ARBA00022741"/>
    </source>
</evidence>
<dbReference type="InterPro" id="IPR003607">
    <property type="entry name" value="HD/PDEase_dom"/>
</dbReference>
<dbReference type="InterPro" id="IPR032828">
    <property type="entry name" value="PolyA_RNA-bd"/>
</dbReference>
<dbReference type="CDD" id="cd00077">
    <property type="entry name" value="HDc"/>
    <property type="match status" value="1"/>
</dbReference>
<evidence type="ECO:0000256" key="4">
    <source>
        <dbReference type="ARBA" id="ARBA00022695"/>
    </source>
</evidence>
<feature type="domain" description="Poly A polymerase head" evidence="9">
    <location>
        <begin position="14"/>
        <end position="151"/>
    </location>
</feature>
<dbReference type="Pfam" id="PF01966">
    <property type="entry name" value="HD"/>
    <property type="match status" value="1"/>
</dbReference>
<dbReference type="EMBL" id="PFER01000039">
    <property type="protein sequence ID" value="PJE73437.1"/>
    <property type="molecule type" value="Genomic_DNA"/>
</dbReference>
<dbReference type="GO" id="GO:0000166">
    <property type="term" value="F:nucleotide binding"/>
    <property type="evidence" value="ECO:0007669"/>
    <property type="project" value="UniProtKB-KW"/>
</dbReference>
<dbReference type="GO" id="GO:0016779">
    <property type="term" value="F:nucleotidyltransferase activity"/>
    <property type="evidence" value="ECO:0007669"/>
    <property type="project" value="UniProtKB-KW"/>
</dbReference>
<dbReference type="Proteomes" id="UP000230959">
    <property type="component" value="Unassembled WGS sequence"/>
</dbReference>
<comment type="caution">
    <text evidence="12">The sequence shown here is derived from an EMBL/GenBank/DDBJ whole genome shotgun (WGS) entry which is preliminary data.</text>
</comment>